<dbReference type="PANTHER" id="PTHR47642:SF7">
    <property type="entry name" value="ATP-DEPENDENT DNA HELICASE PIF1"/>
    <property type="match status" value="1"/>
</dbReference>
<keyword evidence="2 12" id="KW-0227">DNA damage</keyword>
<comment type="subunit">
    <text evidence="12">Monomer.</text>
</comment>
<dbReference type="Proteomes" id="UP000325440">
    <property type="component" value="Unassembled WGS sequence"/>
</dbReference>
<keyword evidence="4 12" id="KW-0347">Helicase</keyword>
<evidence type="ECO:0000256" key="3">
    <source>
        <dbReference type="ARBA" id="ARBA00022801"/>
    </source>
</evidence>
<dbReference type="GO" id="GO:0003677">
    <property type="term" value="F:DNA binding"/>
    <property type="evidence" value="ECO:0007669"/>
    <property type="project" value="UniProtKB-KW"/>
</dbReference>
<gene>
    <name evidence="12" type="primary">PIF1</name>
    <name evidence="14" type="ORF">CINCED_3A004512</name>
</gene>
<comment type="similarity">
    <text evidence="12">Belongs to the helicase family. PIF1 subfamily.</text>
</comment>
<dbReference type="CDD" id="cd18809">
    <property type="entry name" value="SF1_C_RecD"/>
    <property type="match status" value="1"/>
</dbReference>
<accession>A0A5E4MU23</accession>
<evidence type="ECO:0000256" key="8">
    <source>
        <dbReference type="ARBA" id="ARBA00023172"/>
    </source>
</evidence>
<dbReference type="InterPro" id="IPR048293">
    <property type="entry name" value="PIF1_RRM3_pfh1"/>
</dbReference>
<dbReference type="GO" id="GO:0043139">
    <property type="term" value="F:5'-3' DNA helicase activity"/>
    <property type="evidence" value="ECO:0007669"/>
    <property type="project" value="UniProtKB-UniRule"/>
</dbReference>
<keyword evidence="10 12" id="KW-0413">Isomerase</keyword>
<evidence type="ECO:0000313" key="14">
    <source>
        <dbReference type="EMBL" id="VVC34350.1"/>
    </source>
</evidence>
<dbReference type="InterPro" id="IPR027417">
    <property type="entry name" value="P-loop_NTPase"/>
</dbReference>
<name>A0A5E4MU23_9HEMI</name>
<keyword evidence="1 12" id="KW-0547">Nucleotide-binding</keyword>
<dbReference type="GO" id="GO:0005524">
    <property type="term" value="F:ATP binding"/>
    <property type="evidence" value="ECO:0007669"/>
    <property type="project" value="UniProtKB-UniRule"/>
</dbReference>
<dbReference type="EC" id="5.6.2.3" evidence="12"/>
<feature type="domain" description="AAA+ ATPase" evidence="13">
    <location>
        <begin position="188"/>
        <end position="350"/>
    </location>
</feature>
<evidence type="ECO:0000259" key="13">
    <source>
        <dbReference type="SMART" id="SM00382"/>
    </source>
</evidence>
<dbReference type="SMART" id="SM00382">
    <property type="entry name" value="AAA"/>
    <property type="match status" value="1"/>
</dbReference>
<organism evidence="14 15">
    <name type="scientific">Cinara cedri</name>
    <dbReference type="NCBI Taxonomy" id="506608"/>
    <lineage>
        <taxon>Eukaryota</taxon>
        <taxon>Metazoa</taxon>
        <taxon>Ecdysozoa</taxon>
        <taxon>Arthropoda</taxon>
        <taxon>Hexapoda</taxon>
        <taxon>Insecta</taxon>
        <taxon>Pterygota</taxon>
        <taxon>Neoptera</taxon>
        <taxon>Paraneoptera</taxon>
        <taxon>Hemiptera</taxon>
        <taxon>Sternorrhyncha</taxon>
        <taxon>Aphidomorpha</taxon>
        <taxon>Aphidoidea</taxon>
        <taxon>Aphididae</taxon>
        <taxon>Lachninae</taxon>
        <taxon>Cinara</taxon>
    </lineage>
</organism>
<protein>
    <recommendedName>
        <fullName evidence="12">ATP-dependent DNA helicase PIF1</fullName>
        <ecNumber evidence="12">5.6.2.3</ecNumber>
    </recommendedName>
    <alternativeName>
        <fullName evidence="12">DNA 5'-3' helicase PIF1</fullName>
    </alternativeName>
    <alternativeName>
        <fullName evidence="12">DNA repair and recombination helicase PIF1</fullName>
    </alternativeName>
</protein>
<keyword evidence="3 12" id="KW-0378">Hydrolase</keyword>
<dbReference type="GO" id="GO:0000723">
    <property type="term" value="P:telomere maintenance"/>
    <property type="evidence" value="ECO:0007669"/>
    <property type="project" value="InterPro"/>
</dbReference>
<dbReference type="Pfam" id="PF21530">
    <property type="entry name" value="Pif1_2B_dom"/>
    <property type="match status" value="1"/>
</dbReference>
<dbReference type="SUPFAM" id="SSF52540">
    <property type="entry name" value="P-loop containing nucleoside triphosphate hydrolases"/>
    <property type="match status" value="2"/>
</dbReference>
<evidence type="ECO:0000256" key="12">
    <source>
        <dbReference type="HAMAP-Rule" id="MF_03176"/>
    </source>
</evidence>
<evidence type="ECO:0000256" key="7">
    <source>
        <dbReference type="ARBA" id="ARBA00023128"/>
    </source>
</evidence>
<evidence type="ECO:0000256" key="2">
    <source>
        <dbReference type="ARBA" id="ARBA00022763"/>
    </source>
</evidence>
<evidence type="ECO:0000256" key="5">
    <source>
        <dbReference type="ARBA" id="ARBA00022840"/>
    </source>
</evidence>
<evidence type="ECO:0000256" key="6">
    <source>
        <dbReference type="ARBA" id="ARBA00023125"/>
    </source>
</evidence>
<keyword evidence="15" id="KW-1185">Reference proteome</keyword>
<dbReference type="GO" id="GO:0006281">
    <property type="term" value="P:DNA repair"/>
    <property type="evidence" value="ECO:0007669"/>
    <property type="project" value="UniProtKB-UniRule"/>
</dbReference>
<keyword evidence="11 12" id="KW-0539">Nucleus</keyword>
<comment type="cofactor">
    <cofactor evidence="12">
        <name>Mg(2+)</name>
        <dbReference type="ChEBI" id="CHEBI:18420"/>
    </cofactor>
</comment>
<evidence type="ECO:0000256" key="1">
    <source>
        <dbReference type="ARBA" id="ARBA00022741"/>
    </source>
</evidence>
<dbReference type="PANTHER" id="PTHR47642">
    <property type="entry name" value="ATP-DEPENDENT DNA HELICASE"/>
    <property type="match status" value="1"/>
</dbReference>
<keyword evidence="8 12" id="KW-0233">DNA recombination</keyword>
<dbReference type="GO" id="GO:0016887">
    <property type="term" value="F:ATP hydrolysis activity"/>
    <property type="evidence" value="ECO:0007669"/>
    <property type="project" value="RHEA"/>
</dbReference>
<dbReference type="GO" id="GO:0005739">
    <property type="term" value="C:mitochondrion"/>
    <property type="evidence" value="ECO:0007669"/>
    <property type="project" value="UniProtKB-SubCell"/>
</dbReference>
<feature type="DNA-binding region" evidence="12">
    <location>
        <begin position="539"/>
        <end position="558"/>
    </location>
</feature>
<evidence type="ECO:0000256" key="10">
    <source>
        <dbReference type="ARBA" id="ARBA00023235"/>
    </source>
</evidence>
<keyword evidence="5 12" id="KW-0067">ATP-binding</keyword>
<dbReference type="GO" id="GO:0005634">
    <property type="term" value="C:nucleus"/>
    <property type="evidence" value="ECO:0007669"/>
    <property type="project" value="UniProtKB-SubCell"/>
</dbReference>
<dbReference type="InterPro" id="IPR003593">
    <property type="entry name" value="AAA+_ATPase"/>
</dbReference>
<dbReference type="Pfam" id="PF25344">
    <property type="entry name" value="PH_LRR1"/>
    <property type="match status" value="1"/>
</dbReference>
<dbReference type="EMBL" id="CABPRJ010000992">
    <property type="protein sequence ID" value="VVC34350.1"/>
    <property type="molecule type" value="Genomic_DNA"/>
</dbReference>
<feature type="binding site" evidence="12">
    <location>
        <begin position="196"/>
        <end position="203"/>
    </location>
    <ligand>
        <name>ATP</name>
        <dbReference type="ChEBI" id="CHEBI:30616"/>
    </ligand>
</feature>
<dbReference type="Gene3D" id="3.40.50.300">
    <property type="entry name" value="P-loop containing nucleotide triphosphate hydrolases"/>
    <property type="match status" value="2"/>
</dbReference>
<reference evidence="14 15" key="1">
    <citation type="submission" date="2019-08" db="EMBL/GenBank/DDBJ databases">
        <authorList>
            <person name="Alioto T."/>
            <person name="Alioto T."/>
            <person name="Gomez Garrido J."/>
        </authorList>
    </citation>
    <scope>NUCLEOTIDE SEQUENCE [LARGE SCALE GENOMIC DNA]</scope>
</reference>
<evidence type="ECO:0000256" key="11">
    <source>
        <dbReference type="ARBA" id="ARBA00023242"/>
    </source>
</evidence>
<keyword evidence="9 12" id="KW-0234">DNA repair</keyword>
<keyword evidence="6 12" id="KW-0238">DNA-binding</keyword>
<comment type="catalytic activity">
    <reaction evidence="12">
        <text>ATP + H2O = ADP + phosphate + H(+)</text>
        <dbReference type="Rhea" id="RHEA:13065"/>
        <dbReference type="ChEBI" id="CHEBI:15377"/>
        <dbReference type="ChEBI" id="CHEBI:15378"/>
        <dbReference type="ChEBI" id="CHEBI:30616"/>
        <dbReference type="ChEBI" id="CHEBI:43474"/>
        <dbReference type="ChEBI" id="CHEBI:456216"/>
        <dbReference type="EC" id="5.6.2.3"/>
    </reaction>
</comment>
<keyword evidence="7 12" id="KW-0496">Mitochondrion</keyword>
<comment type="function">
    <text evidence="12">DNA-dependent ATPase and 5'-3' DNA helicase required for the maintenance of both mitochondrial and nuclear genome stability.</text>
</comment>
<comment type="subcellular location">
    <subcellularLocation>
        <location evidence="12">Nucleus</location>
    </subcellularLocation>
    <subcellularLocation>
        <location evidence="12">Mitochondrion</location>
    </subcellularLocation>
</comment>
<dbReference type="CDD" id="cd18037">
    <property type="entry name" value="DEXSc_Pif1_like"/>
    <property type="match status" value="1"/>
</dbReference>
<dbReference type="InterPro" id="IPR049163">
    <property type="entry name" value="Pif1-like_2B_dom"/>
</dbReference>
<dbReference type="FunFam" id="3.40.50.300:FF:003367">
    <property type="entry name" value="ATP-dependent DNA helicase PIF1"/>
    <property type="match status" value="1"/>
</dbReference>
<evidence type="ECO:0000256" key="4">
    <source>
        <dbReference type="ARBA" id="ARBA00022806"/>
    </source>
</evidence>
<dbReference type="InterPro" id="IPR057437">
    <property type="entry name" value="PIF1/LRR1_PH"/>
</dbReference>
<dbReference type="OrthoDB" id="272985at2759"/>
<dbReference type="GO" id="GO:0006310">
    <property type="term" value="P:DNA recombination"/>
    <property type="evidence" value="ECO:0007669"/>
    <property type="project" value="UniProtKB-UniRule"/>
</dbReference>
<dbReference type="InterPro" id="IPR010285">
    <property type="entry name" value="DNA_helicase_pif1-like_DEAD"/>
</dbReference>
<dbReference type="Pfam" id="PF05970">
    <property type="entry name" value="PIF1"/>
    <property type="match status" value="1"/>
</dbReference>
<evidence type="ECO:0000256" key="9">
    <source>
        <dbReference type="ARBA" id="ARBA00023204"/>
    </source>
</evidence>
<evidence type="ECO:0000313" key="15">
    <source>
        <dbReference type="Proteomes" id="UP000325440"/>
    </source>
</evidence>
<proteinExistence type="inferred from homology"/>
<dbReference type="InterPro" id="IPR051055">
    <property type="entry name" value="PIF1_helicase"/>
</dbReference>
<dbReference type="AlphaFoldDB" id="A0A5E4MU23"/>
<sequence>MSLQCSCCVEWLNVQGTVLKRFKSATVKLTLTRNDFRDIFIDLTTDKGIAHKFAVKDIAVHKRFLSDGKTTINFKSDKIMMMISNAPVAQLTDFLKVLFIKVTGRKESPQVKIRERLLAVKSSATEEISPINQKDVGRLDGKLEGPIKKRRKLETDLIKHGVDKKSPMTNLKDKLTGEQQEVINAVKANNNIFFTGSAGTGKSFLLRYIVNTLPPDTTMVTASTGASACLINGVTLHSFAGIGNGDCTVKRGIEMASKSPNVQVWRKCKILIIDEISMIDGEYFEKLNKVAKAVRNRDEPFGGIKLVLCGDFLQLPPVKQGKNRFCFQTSTWSECRFRCFNLRFVHRQSDNEFIKILNHARLGNIDPNTAIKLKSTSFNLLEKDGIAPTRLCCRTAEALMINRKKLFDLPGKEYKFEAFDSGSTKTLDDHTPVEKMFVLKPGAQVMLLKNISVSSGLVNGARGVVKSFDKNGCPVVQFKCGNTVPIKTEKWIVKTPTGQFISRQQIPLKLAWAFSIHKSQGLTLDCVEISLGQVFEAGQAYVALSRAKSLETLRILDFDKKHVWANPDVISFYNKLDRIIKCNEIYTLGK</sequence>
<dbReference type="HAMAP" id="MF_03176">
    <property type="entry name" value="PIF1"/>
    <property type="match status" value="1"/>
</dbReference>